<dbReference type="AlphaFoldDB" id="X6LT61"/>
<dbReference type="InterPro" id="IPR004000">
    <property type="entry name" value="Actin"/>
</dbReference>
<dbReference type="Pfam" id="PF00022">
    <property type="entry name" value="Actin"/>
    <property type="match status" value="1"/>
</dbReference>
<sequence length="266" mass="29232">MTEVALNPDANREKATQIMFETFNVPAFYLAPQALLTLFSTGRPTGLAVETGDGVTTIVPVNDGTCLLRASSKIDIGGRDLTESLVRLLEKKGHSLTTSAERDIVRDIKEKLCLISSQYDEEMKTIKESSYELPDGNVIAISNEKLSCPEAMFQPSLIGRDQVGLHQIIAGCIQNCDINLRKDLYSNIVVGGGNSMFPGFGQRLAKELTLTAPNELPVKVSAKEDRKHSAFIGGSILSSLTPFQEMWFLKEQYDEHGPTLVHKKCN</sequence>
<dbReference type="PANTHER" id="PTHR11937">
    <property type="entry name" value="ACTIN"/>
    <property type="match status" value="1"/>
</dbReference>
<evidence type="ECO:0000313" key="4">
    <source>
        <dbReference type="Proteomes" id="UP000023152"/>
    </source>
</evidence>
<evidence type="ECO:0000256" key="1">
    <source>
        <dbReference type="ARBA" id="ARBA00049360"/>
    </source>
</evidence>
<reference evidence="3 4" key="1">
    <citation type="journal article" date="2013" name="Curr. Biol.">
        <title>The Genome of the Foraminiferan Reticulomyxa filosa.</title>
        <authorList>
            <person name="Glockner G."/>
            <person name="Hulsmann N."/>
            <person name="Schleicher M."/>
            <person name="Noegel A.A."/>
            <person name="Eichinger L."/>
            <person name="Gallinger C."/>
            <person name="Pawlowski J."/>
            <person name="Sierra R."/>
            <person name="Euteneuer U."/>
            <person name="Pillet L."/>
            <person name="Moustafa A."/>
            <person name="Platzer M."/>
            <person name="Groth M."/>
            <person name="Szafranski K."/>
            <person name="Schliwa M."/>
        </authorList>
    </citation>
    <scope>NUCLEOTIDE SEQUENCE [LARGE SCALE GENOMIC DNA]</scope>
</reference>
<dbReference type="PRINTS" id="PR00190">
    <property type="entry name" value="ACTIN"/>
</dbReference>
<organism evidence="3 4">
    <name type="scientific">Reticulomyxa filosa</name>
    <dbReference type="NCBI Taxonomy" id="46433"/>
    <lineage>
        <taxon>Eukaryota</taxon>
        <taxon>Sar</taxon>
        <taxon>Rhizaria</taxon>
        <taxon>Retaria</taxon>
        <taxon>Foraminifera</taxon>
        <taxon>Monothalamids</taxon>
        <taxon>Reticulomyxidae</taxon>
        <taxon>Reticulomyxa</taxon>
    </lineage>
</organism>
<comment type="catalytic activity">
    <reaction evidence="1">
        <text>ATP + H2O = ADP + phosphate + H(+)</text>
        <dbReference type="Rhea" id="RHEA:13065"/>
        <dbReference type="ChEBI" id="CHEBI:15377"/>
        <dbReference type="ChEBI" id="CHEBI:15378"/>
        <dbReference type="ChEBI" id="CHEBI:30616"/>
        <dbReference type="ChEBI" id="CHEBI:43474"/>
        <dbReference type="ChEBI" id="CHEBI:456216"/>
    </reaction>
</comment>
<comment type="caution">
    <text evidence="3">The sequence shown here is derived from an EMBL/GenBank/DDBJ whole genome shotgun (WGS) entry which is preliminary data.</text>
</comment>
<evidence type="ECO:0000256" key="2">
    <source>
        <dbReference type="RuleBase" id="RU000487"/>
    </source>
</evidence>
<dbReference type="SUPFAM" id="SSF53067">
    <property type="entry name" value="Actin-like ATPase domain"/>
    <property type="match status" value="2"/>
</dbReference>
<dbReference type="Gene3D" id="3.90.640.10">
    <property type="entry name" value="Actin, Chain A, domain 4"/>
    <property type="match status" value="1"/>
</dbReference>
<dbReference type="SMART" id="SM00268">
    <property type="entry name" value="ACTIN"/>
    <property type="match status" value="1"/>
</dbReference>
<dbReference type="Gene3D" id="3.30.420.40">
    <property type="match status" value="2"/>
</dbReference>
<dbReference type="FunFam" id="3.90.640.10:FF:000007">
    <property type="entry name" value="Actin like 7B"/>
    <property type="match status" value="1"/>
</dbReference>
<accession>X6LT61</accession>
<comment type="similarity">
    <text evidence="2">Belongs to the actin family.</text>
</comment>
<dbReference type="OrthoDB" id="5132116at2759"/>
<name>X6LT61_RETFI</name>
<gene>
    <name evidence="3" type="ORF">RFI_32824</name>
</gene>
<dbReference type="Proteomes" id="UP000023152">
    <property type="component" value="Unassembled WGS sequence"/>
</dbReference>
<protein>
    <submittedName>
        <fullName evidence="3">Actin</fullName>
    </submittedName>
</protein>
<proteinExistence type="inferred from homology"/>
<dbReference type="InterPro" id="IPR043129">
    <property type="entry name" value="ATPase_NBD"/>
</dbReference>
<keyword evidence="4" id="KW-1185">Reference proteome</keyword>
<evidence type="ECO:0000313" key="3">
    <source>
        <dbReference type="EMBL" id="ETO04571.1"/>
    </source>
</evidence>
<dbReference type="EMBL" id="ASPP01029182">
    <property type="protein sequence ID" value="ETO04571.1"/>
    <property type="molecule type" value="Genomic_DNA"/>
</dbReference>